<dbReference type="PROSITE" id="PS50887">
    <property type="entry name" value="GGDEF"/>
    <property type="match status" value="1"/>
</dbReference>
<reference evidence="4" key="1">
    <citation type="journal article" date="2019" name="Int. J. Syst. Evol. Microbiol.">
        <title>The Global Catalogue of Microorganisms (GCM) 10K type strain sequencing project: providing services to taxonomists for standard genome sequencing and annotation.</title>
        <authorList>
            <consortium name="The Broad Institute Genomics Platform"/>
            <consortium name="The Broad Institute Genome Sequencing Center for Infectious Disease"/>
            <person name="Wu L."/>
            <person name="Ma J."/>
        </authorList>
    </citation>
    <scope>NUCLEOTIDE SEQUENCE [LARGE SCALE GENOMIC DNA]</scope>
    <source>
        <strain evidence="4">CGMCC 4.7152</strain>
    </source>
</reference>
<evidence type="ECO:0000313" key="3">
    <source>
        <dbReference type="EMBL" id="MFC5007193.1"/>
    </source>
</evidence>
<dbReference type="PANTHER" id="PTHR46663">
    <property type="entry name" value="DIGUANYLATE CYCLASE DGCT-RELATED"/>
    <property type="match status" value="1"/>
</dbReference>
<sequence length="226" mass="23996">MSPIPLLTAAAYGLLAGLLIAALPLWRLSRALGTARRQANFDDTTALPNRRAFLAAVHDAQSADRPFGIIMLDLNRFKTVNDGLGHEAGNDLLAALGQRLAALPSPIRLAARLSGDEFALLVDGDPHDTFHAARLAATTVRSEPVTLHGPFIGTTAEPVPRPGPVIVTVGASVGYTVGRLGVTARELLQEADEAMFGAKQAADGIRRYEPAEASAQPRPGRCRDRR</sequence>
<dbReference type="CDD" id="cd01949">
    <property type="entry name" value="GGDEF"/>
    <property type="match status" value="1"/>
</dbReference>
<dbReference type="SMART" id="SM00267">
    <property type="entry name" value="GGDEF"/>
    <property type="match status" value="1"/>
</dbReference>
<protein>
    <submittedName>
        <fullName evidence="3">Diguanylate cyclase domain-containing protein</fullName>
        <ecNumber evidence="3">2.7.7.65</ecNumber>
    </submittedName>
</protein>
<dbReference type="InterPro" id="IPR029787">
    <property type="entry name" value="Nucleotide_cyclase"/>
</dbReference>
<accession>A0ABV9WHY4</accession>
<dbReference type="RefSeq" id="WP_380127839.1">
    <property type="nucleotide sequence ID" value="NZ_JBHSIU010000116.1"/>
</dbReference>
<dbReference type="EC" id="2.7.7.65" evidence="3"/>
<keyword evidence="3" id="KW-0808">Transferase</keyword>
<organism evidence="3 4">
    <name type="scientific">Dactylosporangium cerinum</name>
    <dbReference type="NCBI Taxonomy" id="1434730"/>
    <lineage>
        <taxon>Bacteria</taxon>
        <taxon>Bacillati</taxon>
        <taxon>Actinomycetota</taxon>
        <taxon>Actinomycetes</taxon>
        <taxon>Micromonosporales</taxon>
        <taxon>Micromonosporaceae</taxon>
        <taxon>Dactylosporangium</taxon>
    </lineage>
</organism>
<dbReference type="InterPro" id="IPR000160">
    <property type="entry name" value="GGDEF_dom"/>
</dbReference>
<gene>
    <name evidence="3" type="ORF">ACFPIJ_56480</name>
</gene>
<feature type="domain" description="GGDEF" evidence="2">
    <location>
        <begin position="65"/>
        <end position="213"/>
    </location>
</feature>
<keyword evidence="3" id="KW-0548">Nucleotidyltransferase</keyword>
<dbReference type="Pfam" id="PF00990">
    <property type="entry name" value="GGDEF"/>
    <property type="match status" value="1"/>
</dbReference>
<keyword evidence="4" id="KW-1185">Reference proteome</keyword>
<feature type="region of interest" description="Disordered" evidence="1">
    <location>
        <begin position="207"/>
        <end position="226"/>
    </location>
</feature>
<evidence type="ECO:0000256" key="1">
    <source>
        <dbReference type="SAM" id="MobiDB-lite"/>
    </source>
</evidence>
<dbReference type="InterPro" id="IPR052163">
    <property type="entry name" value="DGC-Regulatory_Protein"/>
</dbReference>
<dbReference type="NCBIfam" id="TIGR00254">
    <property type="entry name" value="GGDEF"/>
    <property type="match status" value="1"/>
</dbReference>
<evidence type="ECO:0000259" key="2">
    <source>
        <dbReference type="PROSITE" id="PS50887"/>
    </source>
</evidence>
<dbReference type="PANTHER" id="PTHR46663:SF3">
    <property type="entry name" value="SLL0267 PROTEIN"/>
    <property type="match status" value="1"/>
</dbReference>
<dbReference type="EMBL" id="JBHSIU010000116">
    <property type="protein sequence ID" value="MFC5007193.1"/>
    <property type="molecule type" value="Genomic_DNA"/>
</dbReference>
<evidence type="ECO:0000313" key="4">
    <source>
        <dbReference type="Proteomes" id="UP001595912"/>
    </source>
</evidence>
<dbReference type="Proteomes" id="UP001595912">
    <property type="component" value="Unassembled WGS sequence"/>
</dbReference>
<proteinExistence type="predicted"/>
<dbReference type="InterPro" id="IPR043128">
    <property type="entry name" value="Rev_trsase/Diguanyl_cyclase"/>
</dbReference>
<dbReference type="Gene3D" id="3.30.70.270">
    <property type="match status" value="1"/>
</dbReference>
<name>A0ABV9WHY4_9ACTN</name>
<dbReference type="GO" id="GO:0052621">
    <property type="term" value="F:diguanylate cyclase activity"/>
    <property type="evidence" value="ECO:0007669"/>
    <property type="project" value="UniProtKB-EC"/>
</dbReference>
<dbReference type="SUPFAM" id="SSF55073">
    <property type="entry name" value="Nucleotide cyclase"/>
    <property type="match status" value="1"/>
</dbReference>
<comment type="caution">
    <text evidence="3">The sequence shown here is derived from an EMBL/GenBank/DDBJ whole genome shotgun (WGS) entry which is preliminary data.</text>
</comment>